<evidence type="ECO:0000313" key="4">
    <source>
        <dbReference type="Proteomes" id="UP000018680"/>
    </source>
</evidence>
<dbReference type="RefSeq" id="WP_024266705.1">
    <property type="nucleotide sequence ID" value="NC_023035.1"/>
</dbReference>
<gene>
    <name evidence="3" type="ORF">L21SP2_0334</name>
</gene>
<dbReference type="EMBL" id="CP006939">
    <property type="protein sequence ID" value="AHC13772.1"/>
    <property type="molecule type" value="Genomic_DNA"/>
</dbReference>
<keyword evidence="4" id="KW-1185">Reference proteome</keyword>
<dbReference type="InterPro" id="IPR029058">
    <property type="entry name" value="AB_hydrolase_fold"/>
</dbReference>
<dbReference type="Gene3D" id="3.40.50.1820">
    <property type="entry name" value="alpha/beta hydrolase"/>
    <property type="match status" value="1"/>
</dbReference>
<sequence>MEPVLYYQEVRPGDASASRSLPPLVIVHGLFGSGDNWMKLARRFAGQRRVFLVDLPNHGCSKWTERADYHASARELAATLERIRGREFSDDEEFDGFLLLGHSMGGKAVMVLALSLWGDLEPPGDVTNLLSGIVIADIAPVEYPRSHDSIFNALENLPLEKLESRQDADRELKQSLPSGVLRAFLLKNLYRDDRDRFAWKLNLNVLHRDYPEILGFPDPGNRVSTLPALFLRGSESDYIVPEEHRSIIWRLFPRARMEEVSGAGHWLHAEQPEKVYNIIMEQ</sequence>
<dbReference type="Proteomes" id="UP000018680">
    <property type="component" value="Chromosome"/>
</dbReference>
<dbReference type="PANTHER" id="PTHR46118">
    <property type="entry name" value="PROTEIN ABHD11"/>
    <property type="match status" value="1"/>
</dbReference>
<accession>V5WD97</accession>
<keyword evidence="1 3" id="KW-0378">Hydrolase</keyword>
<dbReference type="OrthoDB" id="9775557at2"/>
<dbReference type="InterPro" id="IPR000073">
    <property type="entry name" value="AB_hydrolase_1"/>
</dbReference>
<organism evidence="3 4">
    <name type="scientific">Salinispira pacifica</name>
    <dbReference type="NCBI Taxonomy" id="1307761"/>
    <lineage>
        <taxon>Bacteria</taxon>
        <taxon>Pseudomonadati</taxon>
        <taxon>Spirochaetota</taxon>
        <taxon>Spirochaetia</taxon>
        <taxon>Spirochaetales</taxon>
        <taxon>Spirochaetaceae</taxon>
        <taxon>Salinispira</taxon>
    </lineage>
</organism>
<evidence type="ECO:0000256" key="1">
    <source>
        <dbReference type="ARBA" id="ARBA00022801"/>
    </source>
</evidence>
<dbReference type="STRING" id="1307761.L21SP2_0334"/>
<name>V5WD97_9SPIO</name>
<evidence type="ECO:0000259" key="2">
    <source>
        <dbReference type="Pfam" id="PF12697"/>
    </source>
</evidence>
<reference evidence="3 4" key="1">
    <citation type="journal article" date="2015" name="Stand. Genomic Sci.">
        <title>Complete genome sequence and description of Salinispira pacifica gen. nov., sp. nov., a novel spirochaete isolated form a hypersaline microbial mat.</title>
        <authorList>
            <person name="Ben Hania W."/>
            <person name="Joseph M."/>
            <person name="Schumann P."/>
            <person name="Bunk B."/>
            <person name="Fiebig A."/>
            <person name="Sproer C."/>
            <person name="Klenk H.P."/>
            <person name="Fardeau M.L."/>
            <person name="Spring S."/>
        </authorList>
    </citation>
    <scope>NUCLEOTIDE SEQUENCE [LARGE SCALE GENOMIC DNA]</scope>
    <source>
        <strain evidence="3 4">L21-RPul-D2</strain>
    </source>
</reference>
<proteinExistence type="predicted"/>
<dbReference type="eggNOG" id="COG0596">
    <property type="taxonomic scope" value="Bacteria"/>
</dbReference>
<dbReference type="KEGG" id="slr:L21SP2_0334"/>
<dbReference type="Pfam" id="PF12697">
    <property type="entry name" value="Abhydrolase_6"/>
    <property type="match status" value="1"/>
</dbReference>
<dbReference type="AlphaFoldDB" id="V5WD97"/>
<protein>
    <submittedName>
        <fullName evidence="3">Hydrolase, alpha/beta fold family</fullName>
    </submittedName>
</protein>
<dbReference type="GO" id="GO:0016787">
    <property type="term" value="F:hydrolase activity"/>
    <property type="evidence" value="ECO:0007669"/>
    <property type="project" value="UniProtKB-KW"/>
</dbReference>
<feature type="domain" description="AB hydrolase-1" evidence="2">
    <location>
        <begin position="24"/>
        <end position="276"/>
    </location>
</feature>
<dbReference type="SUPFAM" id="SSF53474">
    <property type="entry name" value="alpha/beta-Hydrolases"/>
    <property type="match status" value="1"/>
</dbReference>
<dbReference type="HOGENOM" id="CLU_020336_53_1_12"/>
<evidence type="ECO:0000313" key="3">
    <source>
        <dbReference type="EMBL" id="AHC13772.1"/>
    </source>
</evidence>
<dbReference type="PANTHER" id="PTHR46118:SF4">
    <property type="entry name" value="PROTEIN ABHD11"/>
    <property type="match status" value="1"/>
</dbReference>